<organism evidence="3 4">
    <name type="scientific">Phycomyces blakesleeanus</name>
    <dbReference type="NCBI Taxonomy" id="4837"/>
    <lineage>
        <taxon>Eukaryota</taxon>
        <taxon>Fungi</taxon>
        <taxon>Fungi incertae sedis</taxon>
        <taxon>Mucoromycota</taxon>
        <taxon>Mucoromycotina</taxon>
        <taxon>Mucoromycetes</taxon>
        <taxon>Mucorales</taxon>
        <taxon>Phycomycetaceae</taxon>
        <taxon>Phycomyces</taxon>
    </lineage>
</organism>
<dbReference type="PROSITE" id="PS51613">
    <property type="entry name" value="SAM_MT_RRMJ"/>
    <property type="match status" value="1"/>
</dbReference>
<comment type="function">
    <text evidence="1">S-adenosyl-L-methionine-dependent methyltransferase that mediates RNA cap1 2'-O-ribose methylation to the 5'-cap structure of RNAs. Methylates the ribose of the first nucleotide of a m(7)GpppG-capped mRNA to produce m(7)GpppNmp (cap1).</text>
</comment>
<dbReference type="InterPro" id="IPR025816">
    <property type="entry name" value="RrmJ-type_MeTrfase"/>
</dbReference>
<dbReference type="EC" id="2.1.1.57" evidence="1"/>
<keyword evidence="1" id="KW-0489">Methyltransferase</keyword>
<dbReference type="Pfam" id="PF01728">
    <property type="entry name" value="FtsJ"/>
    <property type="match status" value="1"/>
</dbReference>
<dbReference type="InterPro" id="IPR029063">
    <property type="entry name" value="SAM-dependent_MTases_sf"/>
</dbReference>
<keyword evidence="1" id="KW-0949">S-adenosyl-L-methionine</keyword>
<keyword evidence="1" id="KW-0507">mRNA processing</keyword>
<keyword evidence="1" id="KW-0808">Transferase</keyword>
<dbReference type="PANTHER" id="PTHR16121:SF0">
    <property type="entry name" value="CAP-SPECIFIC MRNA (NUCLEOSIDE-2'-O-)-METHYLTRANSFERASE 1"/>
    <property type="match status" value="1"/>
</dbReference>
<comment type="subcellular location">
    <subcellularLocation>
        <location evidence="1">Nucleus</location>
    </subcellularLocation>
</comment>
<dbReference type="EMBL" id="JBCLYO010000014">
    <property type="protein sequence ID" value="KAL0083016.1"/>
    <property type="molecule type" value="Genomic_DNA"/>
</dbReference>
<evidence type="ECO:0000256" key="1">
    <source>
        <dbReference type="RuleBase" id="RU368012"/>
    </source>
</evidence>
<evidence type="ECO:0000259" key="2">
    <source>
        <dbReference type="PROSITE" id="PS51613"/>
    </source>
</evidence>
<dbReference type="PANTHER" id="PTHR16121">
    <property type="entry name" value="CAP-SPECIFIC MRNA (NUCLEOSIDE-2'-O-)-METHYLTRANSFERASE 1-RELATED"/>
    <property type="match status" value="1"/>
</dbReference>
<reference evidence="3 4" key="1">
    <citation type="submission" date="2024-04" db="EMBL/GenBank/DDBJ databases">
        <title>Symmetric and asymmetric DNA N6-adenine methylation regulates different biological responses in Mucorales.</title>
        <authorList>
            <consortium name="Lawrence Berkeley National Laboratory"/>
            <person name="Lax C."/>
            <person name="Mondo S.J."/>
            <person name="Osorio-Concepcion M."/>
            <person name="Muszewska A."/>
            <person name="Corrochano-Luque M."/>
            <person name="Gutierrez G."/>
            <person name="Riley R."/>
            <person name="Lipzen A."/>
            <person name="Guo J."/>
            <person name="Hundley H."/>
            <person name="Amirebrahimi M."/>
            <person name="Ng V."/>
            <person name="Lorenzo-Gutierrez D."/>
            <person name="Binder U."/>
            <person name="Yang J."/>
            <person name="Song Y."/>
            <person name="Canovas D."/>
            <person name="Navarro E."/>
            <person name="Freitag M."/>
            <person name="Gabaldon T."/>
            <person name="Grigoriev I.V."/>
            <person name="Corrochano L.M."/>
            <person name="Nicolas F.E."/>
            <person name="Garre V."/>
        </authorList>
    </citation>
    <scope>NUCLEOTIDE SEQUENCE [LARGE SCALE GENOMIC DNA]</scope>
    <source>
        <strain evidence="3 4">L51</strain>
    </source>
</reference>
<feature type="domain" description="RrmJ-type SAM-dependent 2'-O-MTase" evidence="2">
    <location>
        <begin position="1"/>
        <end position="210"/>
    </location>
</feature>
<keyword evidence="4" id="KW-1185">Reference proteome</keyword>
<comment type="caution">
    <text evidence="3">The sequence shown here is derived from an EMBL/GenBank/DDBJ whole genome shotgun (WGS) entry which is preliminary data.</text>
</comment>
<dbReference type="Proteomes" id="UP001448207">
    <property type="component" value="Unassembled WGS sequence"/>
</dbReference>
<proteinExistence type="predicted"/>
<gene>
    <name evidence="3" type="ORF">J3Q64DRAFT_1155241</name>
</gene>
<sequence length="301" mass="34057">MNRAATKLAALDATFSLSSTSDNKPLVFADLCGGPGGFTEYLLWRVCSGGGNAHGYGITLKMPDETDELNWQTGKFRSDAPLNFTIIDGPDGSGNLYHEANILGFGSKIMSETSNQGVDLVVADGGFDFTGKEEHQENYAQRLLLCEAITMLTCLKKGGTYVCKFFDMNEEFTADLVWLLYQLFEMVCITKPLTSRPANSERYLVCKQLRFQQPTGLINALMRVQNMMEHKPVMSFVKAAVLTEDEEFFDYVKMRNFKMLLKQINSLTQLDLHLKDPQRPLQFDQEAIRRQCLAEWRLPLR</sequence>
<keyword evidence="1" id="KW-0506">mRNA capping</keyword>
<dbReference type="InterPro" id="IPR002877">
    <property type="entry name" value="RNA_MeTrfase_FtsJ_dom"/>
</dbReference>
<evidence type="ECO:0000313" key="3">
    <source>
        <dbReference type="EMBL" id="KAL0083016.1"/>
    </source>
</evidence>
<comment type="catalytic activity">
    <reaction evidence="1">
        <text>a 5'-end (N(7)-methyl 5'-triphosphoguanosine)-ribonucleoside in mRNA + S-adenosyl-L-methionine = a 5'-end (N(7)-methyl 5'-triphosphoguanosine)-(2'-O-methyl-ribonucleoside) in mRNA + S-adenosyl-L-homocysteine + H(+)</text>
        <dbReference type="Rhea" id="RHEA:67020"/>
        <dbReference type="Rhea" id="RHEA-COMP:17167"/>
        <dbReference type="Rhea" id="RHEA-COMP:17168"/>
        <dbReference type="ChEBI" id="CHEBI:15378"/>
        <dbReference type="ChEBI" id="CHEBI:57856"/>
        <dbReference type="ChEBI" id="CHEBI:59789"/>
        <dbReference type="ChEBI" id="CHEBI:156461"/>
        <dbReference type="ChEBI" id="CHEBI:167609"/>
        <dbReference type="EC" id="2.1.1.57"/>
    </reaction>
</comment>
<accession>A0ABR3AW72</accession>
<dbReference type="Gene3D" id="3.40.50.12760">
    <property type="match status" value="1"/>
</dbReference>
<dbReference type="InterPro" id="IPR050851">
    <property type="entry name" value="mRNA_Cap_2O-Ribose_MeTrfase"/>
</dbReference>
<dbReference type="SUPFAM" id="SSF53335">
    <property type="entry name" value="S-adenosyl-L-methionine-dependent methyltransferases"/>
    <property type="match status" value="1"/>
</dbReference>
<keyword evidence="1" id="KW-0539">Nucleus</keyword>
<name>A0ABR3AW72_PHYBL</name>
<evidence type="ECO:0000313" key="4">
    <source>
        <dbReference type="Proteomes" id="UP001448207"/>
    </source>
</evidence>
<protein>
    <recommendedName>
        <fullName evidence="1">Cap-specific mRNA (nucleoside-2'-O-)-methyltransferase 1</fullName>
        <ecNumber evidence="1">2.1.1.57</ecNumber>
    </recommendedName>
    <alternativeName>
        <fullName evidence="1">Cap1 2'O-ribose methyltransferase 1</fullName>
    </alternativeName>
</protein>